<evidence type="ECO:0000313" key="3">
    <source>
        <dbReference type="EMBL" id="KAH7287422.1"/>
    </source>
</evidence>
<dbReference type="SMART" id="SM00343">
    <property type="entry name" value="ZnF_C2HC"/>
    <property type="match status" value="1"/>
</dbReference>
<dbReference type="InterPro" id="IPR032549">
    <property type="entry name" value="DUF4939"/>
</dbReference>
<protein>
    <recommendedName>
        <fullName evidence="2">CCHC-type domain-containing protein</fullName>
    </recommendedName>
</protein>
<dbReference type="InterPro" id="IPR036875">
    <property type="entry name" value="Znf_CCHC_sf"/>
</dbReference>
<evidence type="ECO:0000313" key="4">
    <source>
        <dbReference type="Proteomes" id="UP000825935"/>
    </source>
</evidence>
<evidence type="ECO:0000256" key="1">
    <source>
        <dbReference type="PROSITE-ProRule" id="PRU00047"/>
    </source>
</evidence>
<dbReference type="AlphaFoldDB" id="A0A8T2QTI4"/>
<feature type="domain" description="CCHC-type" evidence="2">
    <location>
        <begin position="90"/>
        <end position="105"/>
    </location>
</feature>
<proteinExistence type="predicted"/>
<keyword evidence="1" id="KW-0862">Zinc</keyword>
<comment type="caution">
    <text evidence="3">The sequence shown here is derived from an EMBL/GenBank/DDBJ whole genome shotgun (WGS) entry which is preliminary data.</text>
</comment>
<dbReference type="GO" id="GO:0003676">
    <property type="term" value="F:nucleic acid binding"/>
    <property type="evidence" value="ECO:0007669"/>
    <property type="project" value="InterPro"/>
</dbReference>
<dbReference type="Pfam" id="PF16297">
    <property type="entry name" value="DUF4939"/>
    <property type="match status" value="1"/>
</dbReference>
<sequence length="155" mass="17595">MPEKFDGQVKLYIYMEPDRYLDKASKVRFIGTLLYGQALSWFAPTLEKNIALLQDYEGFLRELTATFGDEDSSRPLTPQGKQRRRANKLCLYCGNLGHIAVNCPNKRTNSRVVATLVENITMETTPLRVHLGDHESHICFNVISSPIHLVIIGML</sequence>
<keyword evidence="1" id="KW-0479">Metal-binding</keyword>
<name>A0A8T2QTI4_CERRI</name>
<dbReference type="GO" id="GO:0008270">
    <property type="term" value="F:zinc ion binding"/>
    <property type="evidence" value="ECO:0007669"/>
    <property type="project" value="UniProtKB-KW"/>
</dbReference>
<dbReference type="PROSITE" id="PS50158">
    <property type="entry name" value="ZF_CCHC"/>
    <property type="match status" value="1"/>
</dbReference>
<dbReference type="Gene3D" id="4.10.60.10">
    <property type="entry name" value="Zinc finger, CCHC-type"/>
    <property type="match status" value="1"/>
</dbReference>
<dbReference type="OrthoDB" id="407598at2759"/>
<organism evidence="3 4">
    <name type="scientific">Ceratopteris richardii</name>
    <name type="common">Triangle waterfern</name>
    <dbReference type="NCBI Taxonomy" id="49495"/>
    <lineage>
        <taxon>Eukaryota</taxon>
        <taxon>Viridiplantae</taxon>
        <taxon>Streptophyta</taxon>
        <taxon>Embryophyta</taxon>
        <taxon>Tracheophyta</taxon>
        <taxon>Polypodiopsida</taxon>
        <taxon>Polypodiidae</taxon>
        <taxon>Polypodiales</taxon>
        <taxon>Pteridineae</taxon>
        <taxon>Pteridaceae</taxon>
        <taxon>Parkerioideae</taxon>
        <taxon>Ceratopteris</taxon>
    </lineage>
</organism>
<dbReference type="Proteomes" id="UP000825935">
    <property type="component" value="Chromosome 32"/>
</dbReference>
<dbReference type="EMBL" id="CM035437">
    <property type="protein sequence ID" value="KAH7287422.1"/>
    <property type="molecule type" value="Genomic_DNA"/>
</dbReference>
<accession>A0A8T2QTI4</accession>
<dbReference type="SUPFAM" id="SSF57756">
    <property type="entry name" value="Retrovirus zinc finger-like domains"/>
    <property type="match status" value="1"/>
</dbReference>
<reference evidence="3" key="1">
    <citation type="submission" date="2021-08" db="EMBL/GenBank/DDBJ databases">
        <title>WGS assembly of Ceratopteris richardii.</title>
        <authorList>
            <person name="Marchant D.B."/>
            <person name="Chen G."/>
            <person name="Jenkins J."/>
            <person name="Shu S."/>
            <person name="Leebens-Mack J."/>
            <person name="Grimwood J."/>
            <person name="Schmutz J."/>
            <person name="Soltis P."/>
            <person name="Soltis D."/>
            <person name="Chen Z.-H."/>
        </authorList>
    </citation>
    <scope>NUCLEOTIDE SEQUENCE</scope>
    <source>
        <strain evidence="3">Whitten #5841</strain>
        <tissue evidence="3">Leaf</tissue>
    </source>
</reference>
<keyword evidence="4" id="KW-1185">Reference proteome</keyword>
<keyword evidence="1" id="KW-0863">Zinc-finger</keyword>
<dbReference type="InterPro" id="IPR001878">
    <property type="entry name" value="Znf_CCHC"/>
</dbReference>
<evidence type="ECO:0000259" key="2">
    <source>
        <dbReference type="PROSITE" id="PS50158"/>
    </source>
</evidence>
<gene>
    <name evidence="3" type="ORF">KP509_32G055500</name>
</gene>